<dbReference type="Gene3D" id="2.30.33.40">
    <property type="entry name" value="GroES chaperonin"/>
    <property type="match status" value="1"/>
</dbReference>
<dbReference type="CDD" id="cd00320">
    <property type="entry name" value="cpn10"/>
    <property type="match status" value="1"/>
</dbReference>
<dbReference type="HAMAP" id="MF_00580">
    <property type="entry name" value="CH10"/>
    <property type="match status" value="1"/>
</dbReference>
<evidence type="ECO:0000313" key="5">
    <source>
        <dbReference type="EMBL" id="BBA91812.1"/>
    </source>
</evidence>
<dbReference type="PANTHER" id="PTHR10772:SF58">
    <property type="entry name" value="CO-CHAPERONIN GROES"/>
    <property type="match status" value="1"/>
</dbReference>
<reference evidence="5 7" key="1">
    <citation type="journal article" date="2018" name="Genome Biol. Evol.">
        <title>Complete Genome Sequence of Streptococcus ruminantium sp. nov. GUT-187T (=DSM 104980T =JCM 31869T), the Type Strain of S. ruminantium, and Comparison with Genome Sequences of Streptococcus suis Strains.</title>
        <authorList>
            <person name="Tohya M."/>
            <person name="Sekizaki T."/>
            <person name="Miyoshi-Akiyama T."/>
        </authorList>
    </citation>
    <scope>NUCLEOTIDE SEQUENCE [LARGE SCALE GENOMIC DNA]</scope>
    <source>
        <strain evidence="5 7">GUT187T</strain>
    </source>
</reference>
<dbReference type="PRINTS" id="PR00297">
    <property type="entry name" value="CHAPERONIN10"/>
</dbReference>
<dbReference type="GO" id="GO:0051087">
    <property type="term" value="F:protein-folding chaperone binding"/>
    <property type="evidence" value="ECO:0007669"/>
    <property type="project" value="TreeGrafter"/>
</dbReference>
<organism evidence="5 7">
    <name type="scientific">Streptococcus ruminantium</name>
    <dbReference type="NCBI Taxonomy" id="1917441"/>
    <lineage>
        <taxon>Bacteria</taxon>
        <taxon>Bacillati</taxon>
        <taxon>Bacillota</taxon>
        <taxon>Bacilli</taxon>
        <taxon>Lactobacillales</taxon>
        <taxon>Streptococcaceae</taxon>
        <taxon>Streptococcus</taxon>
    </lineage>
</organism>
<comment type="subcellular location">
    <subcellularLocation>
        <location evidence="3">Cytoplasm</location>
    </subcellularLocation>
</comment>
<keyword evidence="3" id="KW-0963">Cytoplasm</keyword>
<evidence type="ECO:0000313" key="7">
    <source>
        <dbReference type="Proteomes" id="UP000269331"/>
    </source>
</evidence>
<evidence type="ECO:0000256" key="2">
    <source>
        <dbReference type="ARBA" id="ARBA00023186"/>
    </source>
</evidence>
<dbReference type="EMBL" id="AP018400">
    <property type="protein sequence ID" value="BBA91812.1"/>
    <property type="molecule type" value="Genomic_DNA"/>
</dbReference>
<evidence type="ECO:0000256" key="4">
    <source>
        <dbReference type="RuleBase" id="RU000535"/>
    </source>
</evidence>
<dbReference type="GO" id="GO:0044183">
    <property type="term" value="F:protein folding chaperone"/>
    <property type="evidence" value="ECO:0007669"/>
    <property type="project" value="InterPro"/>
</dbReference>
<evidence type="ECO:0000256" key="3">
    <source>
        <dbReference type="HAMAP-Rule" id="MF_00580"/>
    </source>
</evidence>
<evidence type="ECO:0000256" key="1">
    <source>
        <dbReference type="ARBA" id="ARBA00006975"/>
    </source>
</evidence>
<comment type="similarity">
    <text evidence="1 3 4">Belongs to the GroES chaperonin family.</text>
</comment>
<accession>A0A2Z5TTN2</accession>
<dbReference type="OrthoDB" id="9806791at2"/>
<evidence type="ECO:0000313" key="6">
    <source>
        <dbReference type="EMBL" id="MDQ8833295.1"/>
    </source>
</evidence>
<dbReference type="GO" id="GO:0005524">
    <property type="term" value="F:ATP binding"/>
    <property type="evidence" value="ECO:0007669"/>
    <property type="project" value="InterPro"/>
</dbReference>
<dbReference type="Proteomes" id="UP001228446">
    <property type="component" value="Unassembled WGS sequence"/>
</dbReference>
<dbReference type="EMBL" id="JAVIBX010000019">
    <property type="protein sequence ID" value="MDQ8833295.1"/>
    <property type="molecule type" value="Genomic_DNA"/>
</dbReference>
<comment type="function">
    <text evidence="3 4">Together with the chaperonin GroEL, plays an essential role in assisting protein folding. The GroEL-GroES system forms a nano-cage that allows encapsulation of the non-native substrate proteins and provides a physical environment optimized to promote and accelerate protein folding. GroES binds to the apical surface of the GroEL ring, thereby capping the opening of the GroEL channel.</text>
</comment>
<dbReference type="RefSeq" id="WP_024532238.1">
    <property type="nucleotide sequence ID" value="NZ_AP018400.1"/>
</dbReference>
<sequence>MLKPLGDRIVVKFEEKEQTVGGFVLAGASQEKTREASVLAVGKGIHTFNGDLVAPEVAVGDKVLVDAHAGLEVKDGDQTVHIVRESDILAIIG</sequence>
<dbReference type="FunFam" id="2.30.33.40:FF:000007">
    <property type="entry name" value="10 kDa chaperonin"/>
    <property type="match status" value="1"/>
</dbReference>
<reference evidence="6 8" key="2">
    <citation type="submission" date="2023-08" db="EMBL/GenBank/DDBJ databases">
        <title>Streptococcus ruminantium-associated sheep mastitis outbreak detected in Italy is distinct from bovine isolates.</title>
        <authorList>
            <person name="Rosa M.N."/>
            <person name="Vezina B."/>
            <person name="Tola S."/>
        </authorList>
    </citation>
    <scope>NUCLEOTIDE SEQUENCE [LARGE SCALE GENOMIC DNA]</scope>
    <source>
        <strain evidence="6 8">OM6730</strain>
    </source>
</reference>
<dbReference type="InterPro" id="IPR020818">
    <property type="entry name" value="Chaperonin_GroES"/>
</dbReference>
<dbReference type="NCBIfam" id="NF001528">
    <property type="entry name" value="PRK00364.1-4"/>
    <property type="match status" value="1"/>
</dbReference>
<dbReference type="GO" id="GO:0051082">
    <property type="term" value="F:unfolded protein binding"/>
    <property type="evidence" value="ECO:0007669"/>
    <property type="project" value="TreeGrafter"/>
</dbReference>
<protein>
    <recommendedName>
        <fullName evidence="3">Co-chaperonin GroES</fullName>
    </recommendedName>
    <alternativeName>
        <fullName evidence="3">10 kDa chaperonin</fullName>
    </alternativeName>
    <alternativeName>
        <fullName evidence="3">Chaperonin-10</fullName>
        <shortName evidence="3">Cpn10</shortName>
    </alternativeName>
</protein>
<evidence type="ECO:0000313" key="8">
    <source>
        <dbReference type="Proteomes" id="UP001228446"/>
    </source>
</evidence>
<dbReference type="InterPro" id="IPR037124">
    <property type="entry name" value="Chaperonin_GroES_sf"/>
</dbReference>
<dbReference type="GO" id="GO:0005737">
    <property type="term" value="C:cytoplasm"/>
    <property type="evidence" value="ECO:0007669"/>
    <property type="project" value="UniProtKB-SubCell"/>
</dbReference>
<proteinExistence type="inferred from homology"/>
<dbReference type="GO" id="GO:0046872">
    <property type="term" value="F:metal ion binding"/>
    <property type="evidence" value="ECO:0007669"/>
    <property type="project" value="TreeGrafter"/>
</dbReference>
<name>A0A2Z5TTN2_9STRE</name>
<keyword evidence="2 3" id="KW-0143">Chaperone</keyword>
<dbReference type="SUPFAM" id="SSF50129">
    <property type="entry name" value="GroES-like"/>
    <property type="match status" value="1"/>
</dbReference>
<keyword evidence="8" id="KW-1185">Reference proteome</keyword>
<dbReference type="Pfam" id="PF00166">
    <property type="entry name" value="Cpn10"/>
    <property type="match status" value="1"/>
</dbReference>
<dbReference type="GeneID" id="52228763"/>
<dbReference type="PANTHER" id="PTHR10772">
    <property type="entry name" value="10 KDA HEAT SHOCK PROTEIN"/>
    <property type="match status" value="1"/>
</dbReference>
<comment type="subunit">
    <text evidence="3">Heptamer of 7 subunits arranged in a ring. Interacts with the chaperonin GroEL.</text>
</comment>
<gene>
    <name evidence="3 5" type="primary">groES</name>
    <name evidence="3" type="synonym">groS</name>
    <name evidence="6" type="ORF">RFF62_05795</name>
    <name evidence="5" type="ORF">SR187_0905</name>
</gene>
<dbReference type="SMART" id="SM00883">
    <property type="entry name" value="Cpn10"/>
    <property type="match status" value="1"/>
</dbReference>
<dbReference type="InterPro" id="IPR018369">
    <property type="entry name" value="Chaprnonin_Cpn10_CS"/>
</dbReference>
<dbReference type="Proteomes" id="UP000269331">
    <property type="component" value="Chromosome"/>
</dbReference>
<dbReference type="PROSITE" id="PS00681">
    <property type="entry name" value="CHAPERONINS_CPN10"/>
    <property type="match status" value="1"/>
</dbReference>
<dbReference type="AlphaFoldDB" id="A0A2Z5TTN2"/>
<dbReference type="InterPro" id="IPR011032">
    <property type="entry name" value="GroES-like_sf"/>
</dbReference>
<dbReference type="KEGG" id="srq:SR187_0905"/>